<dbReference type="AlphaFoldDB" id="A0A832TFZ6"/>
<reference evidence="1" key="1">
    <citation type="journal article" date="2020" name="bioRxiv">
        <title>A rank-normalized archaeal taxonomy based on genome phylogeny resolves widespread incomplete and uneven classifications.</title>
        <authorList>
            <person name="Rinke C."/>
            <person name="Chuvochina M."/>
            <person name="Mussig A.J."/>
            <person name="Chaumeil P.-A."/>
            <person name="Waite D.W."/>
            <person name="Whitman W.B."/>
            <person name="Parks D.H."/>
            <person name="Hugenholtz P."/>
        </authorList>
    </citation>
    <scope>NUCLEOTIDE SEQUENCE</scope>
    <source>
        <strain evidence="1">UBA8838</strain>
    </source>
</reference>
<protein>
    <submittedName>
        <fullName evidence="1">Uncharacterized protein</fullName>
    </submittedName>
</protein>
<evidence type="ECO:0000313" key="2">
    <source>
        <dbReference type="Proteomes" id="UP000646844"/>
    </source>
</evidence>
<organism evidence="1 2">
    <name type="scientific">Sulfurisphaera tokodaii</name>
    <dbReference type="NCBI Taxonomy" id="111955"/>
    <lineage>
        <taxon>Archaea</taxon>
        <taxon>Thermoproteota</taxon>
        <taxon>Thermoprotei</taxon>
        <taxon>Sulfolobales</taxon>
        <taxon>Sulfolobaceae</taxon>
        <taxon>Sulfurisphaera</taxon>
    </lineage>
</organism>
<name>A0A832TFZ6_9CREN</name>
<proteinExistence type="predicted"/>
<accession>A0A832TFZ6</accession>
<comment type="caution">
    <text evidence="1">The sequence shown here is derived from an EMBL/GenBank/DDBJ whole genome shotgun (WGS) entry which is preliminary data.</text>
</comment>
<sequence length="199" mass="23549">MMQVFLYKMNGNKLVPHDNGDIIVIVDRIGVKVFNKNGNEITNYSFSFLGDESLLLEKLNELEKITGVKVDVNYALAYPDIRSRRLKLNQLIGYVFEEYVFSVLSKYYKVERNKKIYDYIYGMKVHNKPDFIVEGKIAIEAKVGDYNNEQIREYEKKFPIGAIVFPWSGNCKASKWICFYYFVKDPERLLRWIEFYIIK</sequence>
<gene>
    <name evidence="1" type="ORF">HA332_12375</name>
</gene>
<dbReference type="Proteomes" id="UP000646844">
    <property type="component" value="Unassembled WGS sequence"/>
</dbReference>
<evidence type="ECO:0000313" key="1">
    <source>
        <dbReference type="EMBL" id="HII75129.1"/>
    </source>
</evidence>
<dbReference type="EMBL" id="DUJO01000052">
    <property type="protein sequence ID" value="HII75129.1"/>
    <property type="molecule type" value="Genomic_DNA"/>
</dbReference>